<name>A0A7R8GZ88_LEPSM</name>
<dbReference type="EMBL" id="HG994580">
    <property type="protein sequence ID" value="CAF2761386.1"/>
    <property type="molecule type" value="Genomic_DNA"/>
</dbReference>
<dbReference type="AlphaFoldDB" id="A0A7R8GZ88"/>
<gene>
    <name evidence="1" type="ORF">LSAA_1812</name>
</gene>
<proteinExistence type="predicted"/>
<organism evidence="1 2">
    <name type="scientific">Lepeophtheirus salmonis</name>
    <name type="common">Salmon louse</name>
    <name type="synonym">Caligus salmonis</name>
    <dbReference type="NCBI Taxonomy" id="72036"/>
    <lineage>
        <taxon>Eukaryota</taxon>
        <taxon>Metazoa</taxon>
        <taxon>Ecdysozoa</taxon>
        <taxon>Arthropoda</taxon>
        <taxon>Crustacea</taxon>
        <taxon>Multicrustacea</taxon>
        <taxon>Hexanauplia</taxon>
        <taxon>Copepoda</taxon>
        <taxon>Siphonostomatoida</taxon>
        <taxon>Caligidae</taxon>
        <taxon>Lepeophtheirus</taxon>
    </lineage>
</organism>
<evidence type="ECO:0000313" key="2">
    <source>
        <dbReference type="Proteomes" id="UP000675881"/>
    </source>
</evidence>
<sequence>MAPISWSAEKVIKTFPNVTNNMFRKPRQLLKEKGILAAPNEKKGKQLAVTTTTLVNDEYMNSALSILRYLLISPKFCSLRPKWCILVGSSGSHSVSVCTYHQSTNLLVNAAKIEQSVCDITEMIICGRVSRMYDVSMSKLPRCRSVAKFLETKLIRHDEEEINITFKLWPSTDRAEFITRIETVNDFIEYLIGHLDKLTKSDPWYLKPDVFVKFSGMSTSEIKALLDEDPTWD</sequence>
<dbReference type="Proteomes" id="UP000675881">
    <property type="component" value="Chromosome 1"/>
</dbReference>
<evidence type="ECO:0000313" key="1">
    <source>
        <dbReference type="EMBL" id="CAF2761386.1"/>
    </source>
</evidence>
<reference evidence="1" key="1">
    <citation type="submission" date="2021-02" db="EMBL/GenBank/DDBJ databases">
        <authorList>
            <person name="Bekaert M."/>
        </authorList>
    </citation>
    <scope>NUCLEOTIDE SEQUENCE</scope>
    <source>
        <strain evidence="1">IoA-00</strain>
    </source>
</reference>
<accession>A0A7R8GZ88</accession>
<keyword evidence="2" id="KW-1185">Reference proteome</keyword>
<protein>
    <submittedName>
        <fullName evidence="1">(salmon louse) hypothetical protein</fullName>
    </submittedName>
</protein>